<evidence type="ECO:0000256" key="4">
    <source>
        <dbReference type="ARBA" id="ARBA00023235"/>
    </source>
</evidence>
<dbReference type="RefSeq" id="WP_092873005.1">
    <property type="nucleotide sequence ID" value="NZ_FOJY01000013.1"/>
</dbReference>
<dbReference type="Gene3D" id="3.20.20.70">
    <property type="entry name" value="Aldolase class I"/>
    <property type="match status" value="1"/>
</dbReference>
<keyword evidence="3 6" id="KW-0368">Histidine biosynthesis</keyword>
<reference evidence="7 8" key="1">
    <citation type="submission" date="2016-10" db="EMBL/GenBank/DDBJ databases">
        <authorList>
            <person name="de Groot N.N."/>
        </authorList>
    </citation>
    <scope>NUCLEOTIDE SEQUENCE [LARGE SCALE GENOMIC DNA]</scope>
    <source>
        <strain evidence="7 8">DSM 5522</strain>
    </source>
</reference>
<organism evidence="7 8">
    <name type="scientific">Acetitomaculum ruminis DSM 5522</name>
    <dbReference type="NCBI Taxonomy" id="1120918"/>
    <lineage>
        <taxon>Bacteria</taxon>
        <taxon>Bacillati</taxon>
        <taxon>Bacillota</taxon>
        <taxon>Clostridia</taxon>
        <taxon>Lachnospirales</taxon>
        <taxon>Lachnospiraceae</taxon>
        <taxon>Acetitomaculum</taxon>
    </lineage>
</organism>
<dbReference type="Proteomes" id="UP000198838">
    <property type="component" value="Unassembled WGS sequence"/>
</dbReference>
<evidence type="ECO:0000256" key="3">
    <source>
        <dbReference type="ARBA" id="ARBA00023102"/>
    </source>
</evidence>
<dbReference type="GO" id="GO:0003949">
    <property type="term" value="F:1-(5-phosphoribosyl)-5-[(5-phosphoribosylamino)methylideneamino]imidazole-4-carboxamide isomerase activity"/>
    <property type="evidence" value="ECO:0007669"/>
    <property type="project" value="InterPro"/>
</dbReference>
<dbReference type="CDD" id="cd04723">
    <property type="entry name" value="HisA_HisF"/>
    <property type="match status" value="1"/>
</dbReference>
<evidence type="ECO:0000256" key="6">
    <source>
        <dbReference type="RuleBase" id="RU003657"/>
    </source>
</evidence>
<evidence type="ECO:0000313" key="7">
    <source>
        <dbReference type="EMBL" id="SFB20895.1"/>
    </source>
</evidence>
<dbReference type="EMBL" id="FOJY01000013">
    <property type="protein sequence ID" value="SFB20895.1"/>
    <property type="molecule type" value="Genomic_DNA"/>
</dbReference>
<dbReference type="GO" id="GO:0000105">
    <property type="term" value="P:L-histidine biosynthetic process"/>
    <property type="evidence" value="ECO:0007669"/>
    <property type="project" value="UniProtKB-KW"/>
</dbReference>
<dbReference type="GO" id="GO:0005737">
    <property type="term" value="C:cytoplasm"/>
    <property type="evidence" value="ECO:0007669"/>
    <property type="project" value="TreeGrafter"/>
</dbReference>
<evidence type="ECO:0000256" key="2">
    <source>
        <dbReference type="ARBA" id="ARBA00022605"/>
    </source>
</evidence>
<dbReference type="PANTHER" id="PTHR43090:SF2">
    <property type="entry name" value="1-(5-PHOSPHORIBOSYL)-5-[(5-PHOSPHORIBOSYLAMINO)METHYLIDENEAMINO] IMIDAZOLE-4-CARBOXAMIDE ISOMERASE"/>
    <property type="match status" value="1"/>
</dbReference>
<evidence type="ECO:0000313" key="8">
    <source>
        <dbReference type="Proteomes" id="UP000198838"/>
    </source>
</evidence>
<dbReference type="InterPro" id="IPR011858">
    <property type="entry name" value="His6/HISN3"/>
</dbReference>
<dbReference type="AlphaFoldDB" id="A0A1I0Z5K4"/>
<dbReference type="OrthoDB" id="9807749at2"/>
<dbReference type="STRING" id="1120918.SAMN05216249_11336"/>
<comment type="similarity">
    <text evidence="1 6">Belongs to the HisA/HisF family.</text>
</comment>
<dbReference type="InterPro" id="IPR011060">
    <property type="entry name" value="RibuloseP-bd_barrel"/>
</dbReference>
<dbReference type="InterPro" id="IPR044524">
    <property type="entry name" value="Isoase_HisA-like"/>
</dbReference>
<proteinExistence type="inferred from homology"/>
<dbReference type="GO" id="GO:0000162">
    <property type="term" value="P:L-tryptophan biosynthetic process"/>
    <property type="evidence" value="ECO:0007669"/>
    <property type="project" value="TreeGrafter"/>
</dbReference>
<keyword evidence="2 6" id="KW-0028">Amino-acid biosynthesis</keyword>
<keyword evidence="4 7" id="KW-0413">Isomerase</keyword>
<keyword evidence="8" id="KW-1185">Reference proteome</keyword>
<dbReference type="InterPro" id="IPR006062">
    <property type="entry name" value="His_biosynth"/>
</dbReference>
<dbReference type="NCBIfam" id="TIGR02129">
    <property type="entry name" value="hisA_euk"/>
    <property type="match status" value="1"/>
</dbReference>
<protein>
    <submittedName>
        <fullName evidence="7">1-(5-phosphoribosyl)-5-[(5-phosphoribosylamino)methylideneamino] imidazole-4-carboxamide isomerase</fullName>
    </submittedName>
</protein>
<dbReference type="InterPro" id="IPR013785">
    <property type="entry name" value="Aldolase_TIM"/>
</dbReference>
<evidence type="ECO:0000256" key="5">
    <source>
        <dbReference type="ARBA" id="ARBA00029440"/>
    </source>
</evidence>
<name>A0A1I0Z5K4_9FIRM</name>
<comment type="pathway">
    <text evidence="5">Amino-acid biosynthesis.</text>
</comment>
<dbReference type="Pfam" id="PF00977">
    <property type="entry name" value="His_biosynth"/>
    <property type="match status" value="1"/>
</dbReference>
<accession>A0A1I0Z5K4</accession>
<evidence type="ECO:0000256" key="1">
    <source>
        <dbReference type="ARBA" id="ARBA00009667"/>
    </source>
</evidence>
<sequence length="258" mass="28770">MRFRPCIDIHDGKVKQIVGASLNDNGAEENFVSQKDSSFYASVYKKDEIYGGHVIMLNHQGNEGYEATKKACLKALNSFEYGLMAGGGINPDNAGIFLENKASHVIVTSYVFKDGKIDFDNLKKMTDAVGKKHLCLDLSCKEKEGSYYIVTDRWQKFTETVLNEETLDMLSAYCDEFLVHAAHVEGKKAGIDEKLVDILGEYSPIDVTYAGGIKDFSDIEKIRKIGKGKVDYTIGSALDLFGGDISYKEVVNKYHDRK</sequence>
<dbReference type="SUPFAM" id="SSF51366">
    <property type="entry name" value="Ribulose-phoshate binding barrel"/>
    <property type="match status" value="1"/>
</dbReference>
<dbReference type="PANTHER" id="PTHR43090">
    <property type="entry name" value="1-(5-PHOSPHORIBOSYL)-5-[(5-PHOSPHORIBOSYLAMINO)METHYLIDENEAMINO] IMIDAZOLE-4-CARBOXAMIDE ISOMERASE"/>
    <property type="match status" value="1"/>
</dbReference>
<gene>
    <name evidence="7" type="ORF">SAMN05216249_11336</name>
</gene>